<proteinExistence type="predicted"/>
<accession>A0A8J2WJD3</accession>
<protein>
    <submittedName>
        <fullName evidence="2">Uncharacterized protein</fullName>
    </submittedName>
</protein>
<comment type="caution">
    <text evidence="2">The sequence shown here is derived from an EMBL/GenBank/DDBJ whole genome shotgun (WGS) entry which is preliminary data.</text>
</comment>
<feature type="signal peptide" evidence="1">
    <location>
        <begin position="1"/>
        <end position="18"/>
    </location>
</feature>
<evidence type="ECO:0000256" key="1">
    <source>
        <dbReference type="SAM" id="SignalP"/>
    </source>
</evidence>
<evidence type="ECO:0000313" key="3">
    <source>
        <dbReference type="Proteomes" id="UP000789390"/>
    </source>
</evidence>
<keyword evidence="3" id="KW-1185">Reference proteome</keyword>
<dbReference type="Proteomes" id="UP000789390">
    <property type="component" value="Unassembled WGS sequence"/>
</dbReference>
<sequence>MHSKIVLILALWAVTASCMPTGEMIPDQDADGQFLYSYGYGYPRYAYATAPWAPTYHVPVATGKDKVPASTAKLITQPAVAYAYPGYPFAGYPYPAGFGYAYGYPITA</sequence>
<evidence type="ECO:0000313" key="2">
    <source>
        <dbReference type="EMBL" id="CAH0106651.1"/>
    </source>
</evidence>
<keyword evidence="1" id="KW-0732">Signal</keyword>
<organism evidence="2 3">
    <name type="scientific">Daphnia galeata</name>
    <dbReference type="NCBI Taxonomy" id="27404"/>
    <lineage>
        <taxon>Eukaryota</taxon>
        <taxon>Metazoa</taxon>
        <taxon>Ecdysozoa</taxon>
        <taxon>Arthropoda</taxon>
        <taxon>Crustacea</taxon>
        <taxon>Branchiopoda</taxon>
        <taxon>Diplostraca</taxon>
        <taxon>Cladocera</taxon>
        <taxon>Anomopoda</taxon>
        <taxon>Daphniidae</taxon>
        <taxon>Daphnia</taxon>
    </lineage>
</organism>
<dbReference type="PROSITE" id="PS51257">
    <property type="entry name" value="PROKAR_LIPOPROTEIN"/>
    <property type="match status" value="1"/>
</dbReference>
<feature type="chain" id="PRO_5035303032" evidence="1">
    <location>
        <begin position="19"/>
        <end position="108"/>
    </location>
</feature>
<gene>
    <name evidence="2" type="ORF">DGAL_LOCUS9808</name>
</gene>
<dbReference type="EMBL" id="CAKKLH010000224">
    <property type="protein sequence ID" value="CAH0106651.1"/>
    <property type="molecule type" value="Genomic_DNA"/>
</dbReference>
<reference evidence="2" key="1">
    <citation type="submission" date="2021-11" db="EMBL/GenBank/DDBJ databases">
        <authorList>
            <person name="Schell T."/>
        </authorList>
    </citation>
    <scope>NUCLEOTIDE SEQUENCE</scope>
    <source>
        <strain evidence="2">M5</strain>
    </source>
</reference>
<name>A0A8J2WJD3_9CRUS</name>
<dbReference type="AlphaFoldDB" id="A0A8J2WJD3"/>
<dbReference type="OrthoDB" id="6378703at2759"/>